<dbReference type="GO" id="GO:0006508">
    <property type="term" value="P:proteolysis"/>
    <property type="evidence" value="ECO:0007669"/>
    <property type="project" value="UniProtKB-KW"/>
</dbReference>
<feature type="domain" description="SANT" evidence="12">
    <location>
        <begin position="139"/>
        <end position="193"/>
    </location>
</feature>
<dbReference type="CDD" id="cd00167">
    <property type="entry name" value="SANT"/>
    <property type="match status" value="1"/>
</dbReference>
<dbReference type="Pfam" id="PF00249">
    <property type="entry name" value="Myb_DNA-binding"/>
    <property type="match status" value="1"/>
</dbReference>
<dbReference type="PANTHER" id="PTHR12802:SF155">
    <property type="entry name" value="DEUBIQUITINASE MYSM1"/>
    <property type="match status" value="1"/>
</dbReference>
<dbReference type="Proteomes" id="UP001165121">
    <property type="component" value="Unassembled WGS sequence"/>
</dbReference>
<keyword evidence="7" id="KW-0238">DNA-binding</keyword>
<dbReference type="PROSITE" id="PS51293">
    <property type="entry name" value="SANT"/>
    <property type="match status" value="1"/>
</dbReference>
<keyword evidence="15" id="KW-1185">Reference proteome</keyword>
<dbReference type="InterPro" id="IPR017930">
    <property type="entry name" value="Myb_dom"/>
</dbReference>
<evidence type="ECO:0000256" key="1">
    <source>
        <dbReference type="ARBA" id="ARBA00022670"/>
    </source>
</evidence>
<feature type="region of interest" description="Disordered" evidence="10">
    <location>
        <begin position="41"/>
        <end position="88"/>
    </location>
</feature>
<keyword evidence="4" id="KW-0862">Zinc</keyword>
<keyword evidence="6" id="KW-0482">Metalloprotease</keyword>
<comment type="caution">
    <text evidence="14">The sequence shown here is derived from an EMBL/GenBank/DDBJ whole genome shotgun (WGS) entry which is preliminary data.</text>
</comment>
<dbReference type="SMART" id="SM00717">
    <property type="entry name" value="SANT"/>
    <property type="match status" value="1"/>
</dbReference>
<feature type="region of interest" description="Disordered" evidence="10">
    <location>
        <begin position="204"/>
        <end position="223"/>
    </location>
</feature>
<feature type="domain" description="HTH myb-type" evidence="13">
    <location>
        <begin position="142"/>
        <end position="190"/>
    </location>
</feature>
<evidence type="ECO:0000259" key="12">
    <source>
        <dbReference type="PROSITE" id="PS51293"/>
    </source>
</evidence>
<feature type="region of interest" description="Disordered" evidence="10">
    <location>
        <begin position="233"/>
        <end position="274"/>
    </location>
</feature>
<evidence type="ECO:0000256" key="6">
    <source>
        <dbReference type="ARBA" id="ARBA00023049"/>
    </source>
</evidence>
<dbReference type="PROSITE" id="PS51294">
    <property type="entry name" value="HTH_MYB"/>
    <property type="match status" value="1"/>
</dbReference>
<keyword evidence="9" id="KW-0539">Nucleus</keyword>
<dbReference type="PANTHER" id="PTHR12802">
    <property type="entry name" value="SWI/SNF COMPLEX-RELATED"/>
    <property type="match status" value="1"/>
</dbReference>
<evidence type="ECO:0000256" key="7">
    <source>
        <dbReference type="ARBA" id="ARBA00023125"/>
    </source>
</evidence>
<keyword evidence="2" id="KW-0479">Metal-binding</keyword>
<protein>
    <submittedName>
        <fullName evidence="14">Unnamed protein product</fullName>
    </submittedName>
</protein>
<evidence type="ECO:0000256" key="10">
    <source>
        <dbReference type="SAM" id="MobiDB-lite"/>
    </source>
</evidence>
<dbReference type="NCBIfam" id="TIGR01557">
    <property type="entry name" value="myb_SHAQKYF"/>
    <property type="match status" value="1"/>
</dbReference>
<evidence type="ECO:0000259" key="11">
    <source>
        <dbReference type="PROSITE" id="PS50090"/>
    </source>
</evidence>
<dbReference type="GO" id="GO:0003677">
    <property type="term" value="F:DNA binding"/>
    <property type="evidence" value="ECO:0007669"/>
    <property type="project" value="UniProtKB-KW"/>
</dbReference>
<gene>
    <name evidence="14" type="ORF">Pfra01_001344800</name>
</gene>
<evidence type="ECO:0000256" key="5">
    <source>
        <dbReference type="ARBA" id="ARBA00023015"/>
    </source>
</evidence>
<evidence type="ECO:0000256" key="4">
    <source>
        <dbReference type="ARBA" id="ARBA00022833"/>
    </source>
</evidence>
<organism evidence="14 15">
    <name type="scientific">Phytophthora fragariaefolia</name>
    <dbReference type="NCBI Taxonomy" id="1490495"/>
    <lineage>
        <taxon>Eukaryota</taxon>
        <taxon>Sar</taxon>
        <taxon>Stramenopiles</taxon>
        <taxon>Oomycota</taxon>
        <taxon>Peronosporomycetes</taxon>
        <taxon>Peronosporales</taxon>
        <taxon>Peronosporaceae</taxon>
        <taxon>Phytophthora</taxon>
    </lineage>
</organism>
<keyword evidence="5" id="KW-0805">Transcription regulation</keyword>
<dbReference type="InterPro" id="IPR001005">
    <property type="entry name" value="SANT/Myb"/>
</dbReference>
<sequence length="437" mass="47723">MSTPPSPVPFVAPTPRSPTWDEYLASSVEFPVYSFPGGFSDSNIEPRETRQGFTYAGGPSPPYSSVGAVQRRPPMKMTPTNQKRKASPLLPPNSFPIMSTMSQSPPPAVTFPLSVLRRGMKTVDMKTVASKSDDAPGGTQVGRWTKREHELFLEGLQRFGKSWKKISSLVHTRTLVQIRTHAQKYLQKQSRAAIKADAKAARDAAALQSQGAKYHPPQQDQPFRQDERCLPQQQPPVATGRHPKLQMDVPRAPTLPPRHWKSPQAGDRSNGFVPLAFPTTLSTSASKPSSTVSPRSAFQINSVSRLDQLLQDDNSSVPVFVDEYYTSPTAIEDDLLRPLYTGEQWVPRLAHPAASANYANKRRRLEVSGPASTSTSTSATVVGPVMRDGFQPLPAPDNLPSSNISPAGYGQRQSAAAAVLLAANETDETTNYPNAWL</sequence>
<evidence type="ECO:0000259" key="13">
    <source>
        <dbReference type="PROSITE" id="PS51294"/>
    </source>
</evidence>
<evidence type="ECO:0000313" key="15">
    <source>
        <dbReference type="Proteomes" id="UP001165121"/>
    </source>
</evidence>
<dbReference type="InterPro" id="IPR017884">
    <property type="entry name" value="SANT_dom"/>
</dbReference>
<dbReference type="GO" id="GO:0046872">
    <property type="term" value="F:metal ion binding"/>
    <property type="evidence" value="ECO:0007669"/>
    <property type="project" value="UniProtKB-KW"/>
</dbReference>
<dbReference type="SUPFAM" id="SSF46689">
    <property type="entry name" value="Homeodomain-like"/>
    <property type="match status" value="1"/>
</dbReference>
<dbReference type="FunFam" id="1.10.10.60:FF:000151">
    <property type="entry name" value="histone H2A deubiquitinase MYSM1 isoform X2"/>
    <property type="match status" value="1"/>
</dbReference>
<feature type="domain" description="Myb-like" evidence="11">
    <location>
        <begin position="142"/>
        <end position="186"/>
    </location>
</feature>
<dbReference type="GO" id="GO:0008237">
    <property type="term" value="F:metallopeptidase activity"/>
    <property type="evidence" value="ECO:0007669"/>
    <property type="project" value="UniProtKB-KW"/>
</dbReference>
<evidence type="ECO:0000256" key="9">
    <source>
        <dbReference type="ARBA" id="ARBA00023242"/>
    </source>
</evidence>
<dbReference type="AlphaFoldDB" id="A0A9W7CU27"/>
<evidence type="ECO:0000256" key="2">
    <source>
        <dbReference type="ARBA" id="ARBA00022723"/>
    </source>
</evidence>
<evidence type="ECO:0000313" key="14">
    <source>
        <dbReference type="EMBL" id="GMF41884.1"/>
    </source>
</evidence>
<evidence type="ECO:0000256" key="8">
    <source>
        <dbReference type="ARBA" id="ARBA00023163"/>
    </source>
</evidence>
<dbReference type="Gene3D" id="1.10.10.60">
    <property type="entry name" value="Homeodomain-like"/>
    <property type="match status" value="1"/>
</dbReference>
<dbReference type="InterPro" id="IPR009057">
    <property type="entry name" value="Homeodomain-like_sf"/>
</dbReference>
<evidence type="ECO:0000256" key="3">
    <source>
        <dbReference type="ARBA" id="ARBA00022801"/>
    </source>
</evidence>
<keyword evidence="8" id="KW-0804">Transcription</keyword>
<reference evidence="14" key="1">
    <citation type="submission" date="2023-04" db="EMBL/GenBank/DDBJ databases">
        <title>Phytophthora fragariaefolia NBRC 109709.</title>
        <authorList>
            <person name="Ichikawa N."/>
            <person name="Sato H."/>
            <person name="Tonouchi N."/>
        </authorList>
    </citation>
    <scope>NUCLEOTIDE SEQUENCE</scope>
    <source>
        <strain evidence="14">NBRC 109709</strain>
    </source>
</reference>
<accession>A0A9W7CU27</accession>
<dbReference type="OrthoDB" id="118550at2759"/>
<keyword evidence="1" id="KW-0645">Protease</keyword>
<name>A0A9W7CU27_9STRA</name>
<dbReference type="PROSITE" id="PS50090">
    <property type="entry name" value="MYB_LIKE"/>
    <property type="match status" value="1"/>
</dbReference>
<dbReference type="EMBL" id="BSXT01001385">
    <property type="protein sequence ID" value="GMF41884.1"/>
    <property type="molecule type" value="Genomic_DNA"/>
</dbReference>
<keyword evidence="3" id="KW-0378">Hydrolase</keyword>
<proteinExistence type="predicted"/>
<dbReference type="InterPro" id="IPR006447">
    <property type="entry name" value="Myb_dom_plants"/>
</dbReference>